<organism evidence="1 2">
    <name type="scientific">Candidatus Gallacutalibacter pullicola</name>
    <dbReference type="NCBI Taxonomy" id="2840830"/>
    <lineage>
        <taxon>Bacteria</taxon>
        <taxon>Bacillati</taxon>
        <taxon>Bacillota</taxon>
        <taxon>Clostridia</taxon>
        <taxon>Eubacteriales</taxon>
        <taxon>Candidatus Gallacutalibacter</taxon>
    </lineage>
</organism>
<evidence type="ECO:0000313" key="2">
    <source>
        <dbReference type="Proteomes" id="UP000886785"/>
    </source>
</evidence>
<sequence>MSFSVFGIPIGKDKKREVLSGWKITTDLDITEGFNMEILKKQMERLMDNEIEFVIVEPPAPVENCNFLQFCPDSDGKNGAVHLEASLRRKSGGSTLWGKDDLTGEQVLEIIRDFAYDEKAPNVTDWESIGAFE</sequence>
<proteinExistence type="predicted"/>
<evidence type="ECO:0000313" key="1">
    <source>
        <dbReference type="EMBL" id="HIR57681.1"/>
    </source>
</evidence>
<gene>
    <name evidence="1" type="ORF">IAA54_08425</name>
</gene>
<dbReference type="Proteomes" id="UP000886785">
    <property type="component" value="Unassembled WGS sequence"/>
</dbReference>
<protein>
    <submittedName>
        <fullName evidence="1">Uncharacterized protein</fullName>
    </submittedName>
</protein>
<dbReference type="AlphaFoldDB" id="A0A9D1J1K1"/>
<reference evidence="1" key="1">
    <citation type="submission" date="2020-10" db="EMBL/GenBank/DDBJ databases">
        <authorList>
            <person name="Gilroy R."/>
        </authorList>
    </citation>
    <scope>NUCLEOTIDE SEQUENCE</scope>
    <source>
        <strain evidence="1">ChiSjej1B19-7085</strain>
    </source>
</reference>
<dbReference type="EMBL" id="DVHF01000098">
    <property type="protein sequence ID" value="HIR57681.1"/>
    <property type="molecule type" value="Genomic_DNA"/>
</dbReference>
<name>A0A9D1J1K1_9FIRM</name>
<reference evidence="1" key="2">
    <citation type="journal article" date="2021" name="PeerJ">
        <title>Extensive microbial diversity within the chicken gut microbiome revealed by metagenomics and culture.</title>
        <authorList>
            <person name="Gilroy R."/>
            <person name="Ravi A."/>
            <person name="Getino M."/>
            <person name="Pursley I."/>
            <person name="Horton D.L."/>
            <person name="Alikhan N.F."/>
            <person name="Baker D."/>
            <person name="Gharbi K."/>
            <person name="Hall N."/>
            <person name="Watson M."/>
            <person name="Adriaenssens E.M."/>
            <person name="Foster-Nyarko E."/>
            <person name="Jarju S."/>
            <person name="Secka A."/>
            <person name="Antonio M."/>
            <person name="Oren A."/>
            <person name="Chaudhuri R.R."/>
            <person name="La Ragione R."/>
            <person name="Hildebrand F."/>
            <person name="Pallen M.J."/>
        </authorList>
    </citation>
    <scope>NUCLEOTIDE SEQUENCE</scope>
    <source>
        <strain evidence="1">ChiSjej1B19-7085</strain>
    </source>
</reference>
<accession>A0A9D1J1K1</accession>
<comment type="caution">
    <text evidence="1">The sequence shown here is derived from an EMBL/GenBank/DDBJ whole genome shotgun (WGS) entry which is preliminary data.</text>
</comment>